<dbReference type="GO" id="GO:0003941">
    <property type="term" value="F:L-serine ammonia-lyase activity"/>
    <property type="evidence" value="ECO:0007669"/>
    <property type="project" value="UniProtKB-UniRule"/>
</dbReference>
<accession>A0A3A1UWS0</accession>
<dbReference type="Pfam" id="PF03315">
    <property type="entry name" value="SDH_beta"/>
    <property type="match status" value="1"/>
</dbReference>
<dbReference type="UniPathway" id="UPA00138"/>
<evidence type="ECO:0000256" key="9">
    <source>
        <dbReference type="ARBA" id="ARBA00023239"/>
    </source>
</evidence>
<dbReference type="Proteomes" id="UP000266482">
    <property type="component" value="Unassembled WGS sequence"/>
</dbReference>
<dbReference type="PANTHER" id="PTHR30182:SF12">
    <property type="entry name" value="L-SERINE DEHYDRATASE, BETA CHAIN-RELATED"/>
    <property type="match status" value="1"/>
</dbReference>
<dbReference type="InterPro" id="IPR029009">
    <property type="entry name" value="ASB_dom_sf"/>
</dbReference>
<evidence type="ECO:0000256" key="12">
    <source>
        <dbReference type="RuleBase" id="RU366059"/>
    </source>
</evidence>
<evidence type="ECO:0000256" key="10">
    <source>
        <dbReference type="ARBA" id="ARBA00049406"/>
    </source>
</evidence>
<evidence type="ECO:0000256" key="3">
    <source>
        <dbReference type="ARBA" id="ARBA00008636"/>
    </source>
</evidence>
<evidence type="ECO:0000256" key="5">
    <source>
        <dbReference type="ARBA" id="ARBA00022485"/>
    </source>
</evidence>
<protein>
    <recommendedName>
        <fullName evidence="11">L-serine deaminase</fullName>
    </recommendedName>
</protein>
<keyword evidence="15" id="KW-1185">Reference proteome</keyword>
<dbReference type="PANTHER" id="PTHR30182">
    <property type="entry name" value="L-SERINE DEHYDRATASE"/>
    <property type="match status" value="1"/>
</dbReference>
<dbReference type="Gene3D" id="3.30.70.260">
    <property type="match status" value="1"/>
</dbReference>
<keyword evidence="7 11" id="KW-0408">Iron</keyword>
<dbReference type="NCBIfam" id="TIGR00719">
    <property type="entry name" value="sda_beta"/>
    <property type="match status" value="1"/>
</dbReference>
<dbReference type="InterPro" id="IPR002912">
    <property type="entry name" value="ACT_dom"/>
</dbReference>
<gene>
    <name evidence="14" type="primary">sdaAB</name>
    <name evidence="14" type="ORF">D3P08_22570</name>
</gene>
<dbReference type="InterPro" id="IPR005131">
    <property type="entry name" value="Ser_deHydtase_bsu"/>
</dbReference>
<evidence type="ECO:0000256" key="1">
    <source>
        <dbReference type="ARBA" id="ARBA00001966"/>
    </source>
</evidence>
<dbReference type="SUPFAM" id="SSF143548">
    <property type="entry name" value="Serine metabolism enzymes domain"/>
    <property type="match status" value="1"/>
</dbReference>
<comment type="catalytic activity">
    <reaction evidence="10 11 12">
        <text>L-serine = pyruvate + NH4(+)</text>
        <dbReference type="Rhea" id="RHEA:19169"/>
        <dbReference type="ChEBI" id="CHEBI:15361"/>
        <dbReference type="ChEBI" id="CHEBI:28938"/>
        <dbReference type="ChEBI" id="CHEBI:33384"/>
        <dbReference type="EC" id="4.3.1.17"/>
    </reaction>
</comment>
<dbReference type="OrthoDB" id="9813137at2"/>
<proteinExistence type="inferred from homology"/>
<comment type="cofactor">
    <cofactor evidence="1 12">
        <name>[4Fe-4S] cluster</name>
        <dbReference type="ChEBI" id="CHEBI:49883"/>
    </cofactor>
</comment>
<evidence type="ECO:0000259" key="13">
    <source>
        <dbReference type="PROSITE" id="PS51671"/>
    </source>
</evidence>
<dbReference type="InterPro" id="IPR051318">
    <property type="entry name" value="Fe-S_L-Ser"/>
</dbReference>
<dbReference type="InterPro" id="IPR045865">
    <property type="entry name" value="ACT-like_dom_sf"/>
</dbReference>
<keyword evidence="9 11" id="KW-0456">Lyase</keyword>
<evidence type="ECO:0000256" key="6">
    <source>
        <dbReference type="ARBA" id="ARBA00022723"/>
    </source>
</evidence>
<keyword evidence="4 11" id="KW-0312">Gluconeogenesis</keyword>
<dbReference type="SUPFAM" id="SSF55021">
    <property type="entry name" value="ACT-like"/>
    <property type="match status" value="1"/>
</dbReference>
<sequence>MRFKDVFSIIGPSMIGPSSSHTAGAVRIGRVARHLAGGLPEKADIYLYGSFAETYRGHGTDLALAGGLMDFHTDDARIKDSLELAEQAGMEVVFHPMTQPLPHLHPNTARLVIQRKGNTFEIAGCSIGGGNIEIVQINGYAISFTANYPTLLIFHEDRKGMIALMTHILQQYDANIGFMKVERKSRSGDVLTVIELDDAKDREIVKQLRMLPHVRAVHFIHLGEGERE</sequence>
<keyword evidence="8 11" id="KW-0411">Iron-sulfur</keyword>
<dbReference type="GO" id="GO:0046872">
    <property type="term" value="F:metal ion binding"/>
    <property type="evidence" value="ECO:0007669"/>
    <property type="project" value="UniProtKB-UniRule"/>
</dbReference>
<evidence type="ECO:0000256" key="8">
    <source>
        <dbReference type="ARBA" id="ARBA00023014"/>
    </source>
</evidence>
<evidence type="ECO:0000313" key="14">
    <source>
        <dbReference type="EMBL" id="RIX49341.1"/>
    </source>
</evidence>
<keyword evidence="6 11" id="KW-0479">Metal-binding</keyword>
<comment type="caution">
    <text evidence="14">The sequence shown here is derived from an EMBL/GenBank/DDBJ whole genome shotgun (WGS) entry which is preliminary data.</text>
</comment>
<keyword evidence="5 11" id="KW-0004">4Fe-4S</keyword>
<dbReference type="EMBL" id="QXQA01000018">
    <property type="protein sequence ID" value="RIX49341.1"/>
    <property type="molecule type" value="Genomic_DNA"/>
</dbReference>
<dbReference type="CDD" id="cd04903">
    <property type="entry name" value="ACT_LSD"/>
    <property type="match status" value="1"/>
</dbReference>
<dbReference type="GO" id="GO:0006094">
    <property type="term" value="P:gluconeogenesis"/>
    <property type="evidence" value="ECO:0007669"/>
    <property type="project" value="UniProtKB-UniRule"/>
</dbReference>
<dbReference type="PIRSF" id="PIRSF036692">
    <property type="entry name" value="SDH_B"/>
    <property type="match status" value="1"/>
</dbReference>
<evidence type="ECO:0000256" key="2">
    <source>
        <dbReference type="ARBA" id="ARBA00004742"/>
    </source>
</evidence>
<dbReference type="InterPro" id="IPR004643">
    <property type="entry name" value="Fe-S_L-Ser_bsu"/>
</dbReference>
<dbReference type="RefSeq" id="WP_119602383.1">
    <property type="nucleotide sequence ID" value="NZ_QXQA01000018.1"/>
</dbReference>
<comment type="similarity">
    <text evidence="3 11 12">Belongs to the iron-sulfur dependent L-serine dehydratase family.</text>
</comment>
<evidence type="ECO:0000256" key="11">
    <source>
        <dbReference type="PIRNR" id="PIRNR036692"/>
    </source>
</evidence>
<name>A0A3A1UWS0_9BACL</name>
<evidence type="ECO:0000256" key="4">
    <source>
        <dbReference type="ARBA" id="ARBA00022432"/>
    </source>
</evidence>
<evidence type="ECO:0000313" key="15">
    <source>
        <dbReference type="Proteomes" id="UP000266482"/>
    </source>
</evidence>
<reference evidence="14 15" key="1">
    <citation type="submission" date="2018-09" db="EMBL/GenBank/DDBJ databases">
        <title>Paenibacillus aracenensis nov. sp. isolated from a cave in southern Spain.</title>
        <authorList>
            <person name="Jurado V."/>
            <person name="Gutierrez-Patricio S."/>
            <person name="Gonzalez-Pimentel J.L."/>
            <person name="Miller A.Z."/>
            <person name="Laiz L."/>
            <person name="Saiz-Jimenez C."/>
        </authorList>
    </citation>
    <scope>NUCLEOTIDE SEQUENCE [LARGE SCALE GENOMIC DNA]</scope>
    <source>
        <strain evidence="14 15">DSM 22867</strain>
    </source>
</reference>
<organism evidence="14 15">
    <name type="scientific">Paenibacillus nanensis</name>
    <dbReference type="NCBI Taxonomy" id="393251"/>
    <lineage>
        <taxon>Bacteria</taxon>
        <taxon>Bacillati</taxon>
        <taxon>Bacillota</taxon>
        <taxon>Bacilli</taxon>
        <taxon>Bacillales</taxon>
        <taxon>Paenibacillaceae</taxon>
        <taxon>Paenibacillus</taxon>
    </lineage>
</organism>
<dbReference type="GO" id="GO:0051539">
    <property type="term" value="F:4 iron, 4 sulfur cluster binding"/>
    <property type="evidence" value="ECO:0007669"/>
    <property type="project" value="UniProtKB-UniRule"/>
</dbReference>
<dbReference type="AlphaFoldDB" id="A0A3A1UWS0"/>
<evidence type="ECO:0000256" key="7">
    <source>
        <dbReference type="ARBA" id="ARBA00023004"/>
    </source>
</evidence>
<dbReference type="Gene3D" id="3.30.1330.90">
    <property type="entry name" value="D-3-phosphoglycerate dehydrogenase, domain 3"/>
    <property type="match status" value="1"/>
</dbReference>
<dbReference type="PROSITE" id="PS51671">
    <property type="entry name" value="ACT"/>
    <property type="match status" value="1"/>
</dbReference>
<feature type="domain" description="ACT" evidence="13">
    <location>
        <begin position="150"/>
        <end position="222"/>
    </location>
</feature>
<comment type="pathway">
    <text evidence="2 11">Carbohydrate biosynthesis; gluconeogenesis.</text>
</comment>